<name>A0ABT2MDI6_9MYCO</name>
<feature type="transmembrane region" description="Helical" evidence="1">
    <location>
        <begin position="89"/>
        <end position="109"/>
    </location>
</feature>
<dbReference type="EMBL" id="JAODWD010000004">
    <property type="protein sequence ID" value="MCT7660323.1"/>
    <property type="molecule type" value="Genomic_DNA"/>
</dbReference>
<feature type="transmembrane region" description="Helical" evidence="1">
    <location>
        <begin position="219"/>
        <end position="239"/>
    </location>
</feature>
<feature type="transmembrane region" description="Helical" evidence="1">
    <location>
        <begin position="121"/>
        <end position="140"/>
    </location>
</feature>
<reference evidence="3" key="1">
    <citation type="submission" date="2023-07" db="EMBL/GenBank/DDBJ databases">
        <authorList>
            <person name="Deng Y."/>
            <person name="Zhang Y.-Q."/>
        </authorList>
    </citation>
    <scope>NUCLEOTIDE SEQUENCE [LARGE SCALE GENOMIC DNA]</scope>
    <source>
        <strain evidence="3">CPCC 205710</strain>
    </source>
</reference>
<keyword evidence="1" id="KW-0472">Membrane</keyword>
<comment type="caution">
    <text evidence="2">The sequence shown here is derived from an EMBL/GenBank/DDBJ whole genome shotgun (WGS) entry which is preliminary data.</text>
</comment>
<accession>A0ABT2MDI6</accession>
<evidence type="ECO:0000313" key="2">
    <source>
        <dbReference type="EMBL" id="MCT7660323.1"/>
    </source>
</evidence>
<gene>
    <name evidence="2" type="ORF">N4S67_18070</name>
</gene>
<evidence type="ECO:0000313" key="3">
    <source>
        <dbReference type="Proteomes" id="UP001206639"/>
    </source>
</evidence>
<sequence>MVQVDVFWSYAIGAGFAVAATRQIARAGRNNSASSPAPNRWVRFSSPHRAVTLLYCAVLFAASGIYLLWAFPDWETMQVATDHESIPAWLVTLFAITNVTQGLLGYWVAERLILAGHRYAALLQAGLGYFAMFFVLVHGWDGRGYQRFFSADQETFKTWPADPSFGEALDRIGRWLTSPVAFTLAAMSVIVIVLLWVMLDSLREGYRDAGIHREPSTALLLVTLLGMVFGVCVLSAIVASVLVHLLGWFMGVLVAAAAIWVAVVWPRTGVAYRLFRLLRLDDTPADEPSRPVAARA</sequence>
<keyword evidence="1" id="KW-1133">Transmembrane helix</keyword>
<dbReference type="Proteomes" id="UP001206639">
    <property type="component" value="Unassembled WGS sequence"/>
</dbReference>
<evidence type="ECO:0000256" key="1">
    <source>
        <dbReference type="SAM" id="Phobius"/>
    </source>
</evidence>
<proteinExistence type="predicted"/>
<feature type="transmembrane region" description="Helical" evidence="1">
    <location>
        <begin position="245"/>
        <end position="266"/>
    </location>
</feature>
<keyword evidence="1" id="KW-0812">Transmembrane</keyword>
<feature type="transmembrane region" description="Helical" evidence="1">
    <location>
        <begin position="6"/>
        <end position="25"/>
    </location>
</feature>
<feature type="transmembrane region" description="Helical" evidence="1">
    <location>
        <begin position="180"/>
        <end position="199"/>
    </location>
</feature>
<dbReference type="RefSeq" id="WP_260994373.1">
    <property type="nucleotide sequence ID" value="NZ_JAODWD010000004.1"/>
</dbReference>
<feature type="transmembrane region" description="Helical" evidence="1">
    <location>
        <begin position="50"/>
        <end position="69"/>
    </location>
</feature>
<protein>
    <submittedName>
        <fullName evidence="2">Uncharacterized protein</fullName>
    </submittedName>
</protein>
<organism evidence="2 3">
    <name type="scientific">Mycobacterium deserti</name>
    <dbReference type="NCBI Taxonomy" id="2978347"/>
    <lineage>
        <taxon>Bacteria</taxon>
        <taxon>Bacillati</taxon>
        <taxon>Actinomycetota</taxon>
        <taxon>Actinomycetes</taxon>
        <taxon>Mycobacteriales</taxon>
        <taxon>Mycobacteriaceae</taxon>
        <taxon>Mycobacterium</taxon>
    </lineage>
</organism>
<keyword evidence="3" id="KW-1185">Reference proteome</keyword>